<dbReference type="RefSeq" id="WP_054837220.1">
    <property type="nucleotide sequence ID" value="NZ_BBBA01000032.1"/>
</dbReference>
<dbReference type="Proteomes" id="UP000247586">
    <property type="component" value="Chromosome"/>
</dbReference>
<organism evidence="2 3">
    <name type="scientific">Metallosphaera hakonensis JCM 8857 = DSM 7519</name>
    <dbReference type="NCBI Taxonomy" id="1293036"/>
    <lineage>
        <taxon>Archaea</taxon>
        <taxon>Thermoproteota</taxon>
        <taxon>Thermoprotei</taxon>
        <taxon>Sulfolobales</taxon>
        <taxon>Sulfolobaceae</taxon>
        <taxon>Metallosphaera</taxon>
    </lineage>
</organism>
<accession>A0A2U9IRA3</accession>
<dbReference type="AlphaFoldDB" id="A0A2U9IRA3"/>
<dbReference type="GeneID" id="36833957"/>
<feature type="transmembrane region" description="Helical" evidence="1">
    <location>
        <begin position="64"/>
        <end position="80"/>
    </location>
</feature>
<keyword evidence="3" id="KW-1185">Reference proteome</keyword>
<evidence type="ECO:0000313" key="2">
    <source>
        <dbReference type="EMBL" id="AWR98579.1"/>
    </source>
</evidence>
<protein>
    <submittedName>
        <fullName evidence="2">Uncharacterized protein</fullName>
    </submittedName>
</protein>
<dbReference type="EMBL" id="CP029287">
    <property type="protein sequence ID" value="AWR98579.1"/>
    <property type="molecule type" value="Genomic_DNA"/>
</dbReference>
<evidence type="ECO:0000313" key="3">
    <source>
        <dbReference type="Proteomes" id="UP000247586"/>
    </source>
</evidence>
<sequence>MSSISSIHTPVRYLGGALSVLWAILHLYLSVGLLSRLPLVGQFFIADSILALIAAAVLIGGIRIMFLPTVVFYWINYLLLTESRIFPAPVLGHPLPAFNVYVYESLALDAILIIVTTLVYITRK</sequence>
<reference evidence="2" key="1">
    <citation type="submission" date="2018-05" db="EMBL/GenBank/DDBJ databases">
        <title>Complete Genome Sequences of Extremely Thermoacidophilic, Metal-Mobilizing Type-Strain Members of the Archaeal Family Sulfolobaceae: Acidianus brierleyi DSM-1651T, Acidianus sulfidivorans DSM-18786T, Metallosphaera hakonensis DSM-7519T, and Metallosphaera prunae DSM-10039T.</title>
        <authorList>
            <person name="Counts J.A."/>
            <person name="Kelly R.M."/>
        </authorList>
    </citation>
    <scope>NUCLEOTIDE SEQUENCE [LARGE SCALE GENOMIC DNA]</scope>
    <source>
        <strain evidence="2">HO1-1</strain>
    </source>
</reference>
<feature type="transmembrane region" description="Helical" evidence="1">
    <location>
        <begin position="39"/>
        <end position="59"/>
    </location>
</feature>
<proteinExistence type="predicted"/>
<gene>
    <name evidence="2" type="ORF">DFR87_01405</name>
</gene>
<keyword evidence="1" id="KW-1133">Transmembrane helix</keyword>
<evidence type="ECO:0000256" key="1">
    <source>
        <dbReference type="SAM" id="Phobius"/>
    </source>
</evidence>
<dbReference type="OrthoDB" id="44024at2157"/>
<name>A0A2U9IRA3_9CREN</name>
<dbReference type="KEGG" id="mhk:DFR87_01405"/>
<feature type="transmembrane region" description="Helical" evidence="1">
    <location>
        <begin position="12"/>
        <end position="33"/>
    </location>
</feature>
<keyword evidence="1" id="KW-0812">Transmembrane</keyword>
<feature type="transmembrane region" description="Helical" evidence="1">
    <location>
        <begin position="100"/>
        <end position="121"/>
    </location>
</feature>
<keyword evidence="1" id="KW-0472">Membrane</keyword>